<reference evidence="3 4" key="1">
    <citation type="submission" date="2020-04" db="EMBL/GenBank/DDBJ databases">
        <title>Flammeovirga sp. SR4, a novel species isolated from seawater.</title>
        <authorList>
            <person name="Wang X."/>
        </authorList>
    </citation>
    <scope>NUCLEOTIDE SEQUENCE [LARGE SCALE GENOMIC DNA]</scope>
    <source>
        <strain evidence="3 4">SR4</strain>
    </source>
</reference>
<keyword evidence="4" id="KW-1185">Reference proteome</keyword>
<evidence type="ECO:0000313" key="4">
    <source>
        <dbReference type="Proteomes" id="UP000585050"/>
    </source>
</evidence>
<sequence>MKKFIALLIFSMISFISFGQDIKGKWNTGKEDTIVEIKGDDVLEGKISSTHNPKGKVGTVILRDLKKKGDHYEGEIYSIKKDEWYNADVKVVDDHLEVKVSVGFLSKTVEWKKK</sequence>
<dbReference type="InterPro" id="IPR019223">
    <property type="entry name" value="DUF2147"/>
</dbReference>
<protein>
    <submittedName>
        <fullName evidence="3">DUF2147 domain-containing protein</fullName>
    </submittedName>
</protein>
<name>A0A7X8SJR7_9BACT</name>
<accession>A0A7X8SJR7</accession>
<feature type="domain" description="DUF2147" evidence="2">
    <location>
        <begin position="24"/>
        <end position="113"/>
    </location>
</feature>
<proteinExistence type="predicted"/>
<comment type="caution">
    <text evidence="3">The sequence shown here is derived from an EMBL/GenBank/DDBJ whole genome shotgun (WGS) entry which is preliminary data.</text>
</comment>
<dbReference type="EMBL" id="JABAIL010000003">
    <property type="protein sequence ID" value="NLR91545.1"/>
    <property type="molecule type" value="Genomic_DNA"/>
</dbReference>
<gene>
    <name evidence="3" type="ORF">HGP29_10030</name>
</gene>
<dbReference type="Proteomes" id="UP000585050">
    <property type="component" value="Unassembled WGS sequence"/>
</dbReference>
<evidence type="ECO:0000259" key="2">
    <source>
        <dbReference type="Pfam" id="PF09917"/>
    </source>
</evidence>
<dbReference type="Gene3D" id="2.40.128.520">
    <property type="match status" value="1"/>
</dbReference>
<dbReference type="AlphaFoldDB" id="A0A7X8SJR7"/>
<keyword evidence="1" id="KW-0732">Signal</keyword>
<dbReference type="Pfam" id="PF09917">
    <property type="entry name" value="DUF2147"/>
    <property type="match status" value="1"/>
</dbReference>
<dbReference type="RefSeq" id="WP_168882264.1">
    <property type="nucleotide sequence ID" value="NZ_JABAIL010000003.1"/>
</dbReference>
<organism evidence="3 4">
    <name type="scientific">Flammeovirga agarivorans</name>
    <dbReference type="NCBI Taxonomy" id="2726742"/>
    <lineage>
        <taxon>Bacteria</taxon>
        <taxon>Pseudomonadati</taxon>
        <taxon>Bacteroidota</taxon>
        <taxon>Cytophagia</taxon>
        <taxon>Cytophagales</taxon>
        <taxon>Flammeovirgaceae</taxon>
        <taxon>Flammeovirga</taxon>
    </lineage>
</organism>
<feature type="signal peptide" evidence="1">
    <location>
        <begin position="1"/>
        <end position="19"/>
    </location>
</feature>
<feature type="chain" id="PRO_5030883313" evidence="1">
    <location>
        <begin position="20"/>
        <end position="114"/>
    </location>
</feature>
<evidence type="ECO:0000313" key="3">
    <source>
        <dbReference type="EMBL" id="NLR91545.1"/>
    </source>
</evidence>
<evidence type="ECO:0000256" key="1">
    <source>
        <dbReference type="SAM" id="SignalP"/>
    </source>
</evidence>